<name>A0ABD3GD42_9MARC</name>
<reference evidence="4 5" key="1">
    <citation type="submission" date="2024-09" db="EMBL/GenBank/DDBJ databases">
        <title>Chromosome-scale assembly of Riccia sorocarpa.</title>
        <authorList>
            <person name="Paukszto L."/>
        </authorList>
    </citation>
    <scope>NUCLEOTIDE SEQUENCE [LARGE SCALE GENOMIC DNA]</scope>
    <source>
        <strain evidence="4">LP-2024</strain>
        <tissue evidence="4">Aerial parts of the thallus</tissue>
    </source>
</reference>
<keyword evidence="1" id="KW-0863">Zinc-finger</keyword>
<dbReference type="SUPFAM" id="SSF56219">
    <property type="entry name" value="DNase I-like"/>
    <property type="match status" value="1"/>
</dbReference>
<keyword evidence="5" id="KW-1185">Reference proteome</keyword>
<feature type="region of interest" description="Disordered" evidence="2">
    <location>
        <begin position="92"/>
        <end position="181"/>
    </location>
</feature>
<protein>
    <recommendedName>
        <fullName evidence="3">CCHC-type domain-containing protein</fullName>
    </recommendedName>
</protein>
<proteinExistence type="predicted"/>
<feature type="compositionally biased region" description="Acidic residues" evidence="2">
    <location>
        <begin position="159"/>
        <end position="168"/>
    </location>
</feature>
<evidence type="ECO:0000259" key="3">
    <source>
        <dbReference type="PROSITE" id="PS50158"/>
    </source>
</evidence>
<dbReference type="EMBL" id="JBJQOH010000008">
    <property type="protein sequence ID" value="KAL3677088.1"/>
    <property type="molecule type" value="Genomic_DNA"/>
</dbReference>
<dbReference type="InterPro" id="IPR036875">
    <property type="entry name" value="Znf_CCHC_sf"/>
</dbReference>
<comment type="caution">
    <text evidence="4">The sequence shown here is derived from an EMBL/GenBank/DDBJ whole genome shotgun (WGS) entry which is preliminary data.</text>
</comment>
<accession>A0ABD3GD42</accession>
<dbReference type="InterPro" id="IPR036691">
    <property type="entry name" value="Endo/exonu/phosph_ase_sf"/>
</dbReference>
<keyword evidence="1" id="KW-0862">Zinc</keyword>
<keyword evidence="1" id="KW-0479">Metal-binding</keyword>
<evidence type="ECO:0000256" key="2">
    <source>
        <dbReference type="SAM" id="MobiDB-lite"/>
    </source>
</evidence>
<feature type="compositionally biased region" description="Basic residues" evidence="2">
    <location>
        <begin position="114"/>
        <end position="125"/>
    </location>
</feature>
<feature type="domain" description="CCHC-type" evidence="3">
    <location>
        <begin position="31"/>
        <end position="46"/>
    </location>
</feature>
<dbReference type="Proteomes" id="UP001633002">
    <property type="component" value="Unassembled WGS sequence"/>
</dbReference>
<feature type="region of interest" description="Disordered" evidence="2">
    <location>
        <begin position="47"/>
        <end position="68"/>
    </location>
</feature>
<dbReference type="Gene3D" id="3.60.10.10">
    <property type="entry name" value="Endonuclease/exonuclease/phosphatase"/>
    <property type="match status" value="1"/>
</dbReference>
<sequence length="363" mass="41212">MTKPLPSILVLHMNSIQKKIKIWYDTLPDACFKCHECGHLARICPKNQQSHEKGKKPTMSDPEDGFQEGVPLMEHELSQAPSLQEHIPITGSETLPDLNVTPTAPTGTPSSKSEKKKSKKARQKERRKEASANREKLREVEMASPILTNTDSKGVGESDSSESEDEEGGENRMWKNPGGKKQKGSVFYVASVYGPHLAEEKIAFYNWLQNQANGKNWMLAGDWNMVLDQEDSMGPTPLLKGGPLQAWNAVQMEWHLEDVFHITQTRSGPKYTRQVVMGDRLDQSRLNRAYISNNMNWVREVNRVAHDGGKALSDHHPVTLEFNILGQSSRWNRGKKTCYTKMDIDSMKHPERRRLIKQAWEEG</sequence>
<feature type="compositionally biased region" description="Basic and acidic residues" evidence="2">
    <location>
        <begin position="126"/>
        <end position="141"/>
    </location>
</feature>
<dbReference type="AlphaFoldDB" id="A0ABD3GD42"/>
<evidence type="ECO:0000313" key="5">
    <source>
        <dbReference type="Proteomes" id="UP001633002"/>
    </source>
</evidence>
<dbReference type="Gene3D" id="4.10.60.10">
    <property type="entry name" value="Zinc finger, CCHC-type"/>
    <property type="match status" value="1"/>
</dbReference>
<feature type="compositionally biased region" description="Polar residues" evidence="2">
    <location>
        <begin position="100"/>
        <end position="109"/>
    </location>
</feature>
<dbReference type="PROSITE" id="PS50158">
    <property type="entry name" value="ZF_CCHC"/>
    <property type="match status" value="1"/>
</dbReference>
<dbReference type="SUPFAM" id="SSF57756">
    <property type="entry name" value="Retrovirus zinc finger-like domains"/>
    <property type="match status" value="1"/>
</dbReference>
<evidence type="ECO:0000256" key="1">
    <source>
        <dbReference type="PROSITE-ProRule" id="PRU00047"/>
    </source>
</evidence>
<dbReference type="GO" id="GO:0008270">
    <property type="term" value="F:zinc ion binding"/>
    <property type="evidence" value="ECO:0007669"/>
    <property type="project" value="UniProtKB-KW"/>
</dbReference>
<organism evidence="4 5">
    <name type="scientific">Riccia sorocarpa</name>
    <dbReference type="NCBI Taxonomy" id="122646"/>
    <lineage>
        <taxon>Eukaryota</taxon>
        <taxon>Viridiplantae</taxon>
        <taxon>Streptophyta</taxon>
        <taxon>Embryophyta</taxon>
        <taxon>Marchantiophyta</taxon>
        <taxon>Marchantiopsida</taxon>
        <taxon>Marchantiidae</taxon>
        <taxon>Marchantiales</taxon>
        <taxon>Ricciaceae</taxon>
        <taxon>Riccia</taxon>
    </lineage>
</organism>
<dbReference type="InterPro" id="IPR001878">
    <property type="entry name" value="Znf_CCHC"/>
</dbReference>
<gene>
    <name evidence="4" type="ORF">R1sor_027036</name>
</gene>
<evidence type="ECO:0000313" key="4">
    <source>
        <dbReference type="EMBL" id="KAL3677088.1"/>
    </source>
</evidence>